<evidence type="ECO:0000256" key="3">
    <source>
        <dbReference type="ARBA" id="ARBA00013253"/>
    </source>
</evidence>
<dbReference type="PANTHER" id="PTHR43071:SF1">
    <property type="entry name" value="2-AMINO-4-HYDROXY-6-HYDROXYMETHYLDIHYDROPTERIDINE PYROPHOSPHOKINASE"/>
    <property type="match status" value="1"/>
</dbReference>
<feature type="domain" description="7,8-dihydro-6-hydroxymethylpterin-pyrophosphokinase" evidence="9">
    <location>
        <begin position="88"/>
        <end position="99"/>
    </location>
</feature>
<dbReference type="Gene3D" id="3.30.70.560">
    <property type="entry name" value="7,8-Dihydro-6-hydroxymethylpterin-pyrophosphokinase HPPK"/>
    <property type="match status" value="1"/>
</dbReference>
<evidence type="ECO:0000313" key="12">
    <source>
        <dbReference type="EMBL" id="RGM27894.1"/>
    </source>
</evidence>
<evidence type="ECO:0000256" key="6">
    <source>
        <dbReference type="ARBA" id="ARBA00022777"/>
    </source>
</evidence>
<protein>
    <recommendedName>
        <fullName evidence="3">2-amino-4-hydroxy-6-hydroxymethyldihydropteridine diphosphokinase</fullName>
        <ecNumber evidence="3">2.7.6.3</ecNumber>
    </recommendedName>
</protein>
<dbReference type="GO" id="GO:0046654">
    <property type="term" value="P:tetrahydrofolate biosynthetic process"/>
    <property type="evidence" value="ECO:0007669"/>
    <property type="project" value="UniProtKB-UniPathway"/>
</dbReference>
<reference evidence="10 15" key="3">
    <citation type="submission" date="2020-03" db="EMBL/GenBank/DDBJ databases">
        <title>Comparative genetics of Staphylococcus warneri persistents from caprine mastitis.</title>
        <authorList>
            <person name="Franca C.A."/>
            <person name="Rosa D.S."/>
            <person name="Silva A."/>
            <person name="Rodrigues D.L.N."/>
            <person name="Santos R.G."/>
            <person name="Castillo R.E.H."/>
            <person name="Moreira M.A.S."/>
            <person name="Lima M.C."/>
            <person name="Gouveia G.V."/>
            <person name="Gouveia J.J.S."/>
            <person name="Souza R.F.S."/>
            <person name="Bertram B."/>
            <person name="Azevedo V."/>
            <person name="Costa M."/>
        </authorList>
    </citation>
    <scope>NUCLEOTIDE SEQUENCE [LARGE SCALE GENOMIC DNA]</scope>
    <source>
        <strain evidence="10 15">Cap 9.2</strain>
    </source>
</reference>
<keyword evidence="15" id="KW-1185">Reference proteome</keyword>
<dbReference type="EMBL" id="QSTD01000011">
    <property type="protein sequence ID" value="RGM27894.1"/>
    <property type="molecule type" value="Genomic_DNA"/>
</dbReference>
<evidence type="ECO:0000259" key="9">
    <source>
        <dbReference type="PROSITE" id="PS00794"/>
    </source>
</evidence>
<dbReference type="Proteomes" id="UP000481807">
    <property type="component" value="Unassembled WGS sequence"/>
</dbReference>
<dbReference type="GO" id="GO:0046656">
    <property type="term" value="P:folic acid biosynthetic process"/>
    <property type="evidence" value="ECO:0007669"/>
    <property type="project" value="UniProtKB-KW"/>
</dbReference>
<evidence type="ECO:0000313" key="11">
    <source>
        <dbReference type="EMBL" id="NBH31696.1"/>
    </source>
</evidence>
<proteinExistence type="predicted"/>
<keyword evidence="4 12" id="KW-0808">Transferase</keyword>
<dbReference type="SUPFAM" id="SSF55083">
    <property type="entry name" value="6-hydroxymethyl-7,8-dihydropterin pyrophosphokinase, HPPK"/>
    <property type="match status" value="1"/>
</dbReference>
<dbReference type="Pfam" id="PF01288">
    <property type="entry name" value="HPPK"/>
    <property type="match status" value="1"/>
</dbReference>
<keyword evidence="6 12" id="KW-0418">Kinase</keyword>
<dbReference type="InterPro" id="IPR035907">
    <property type="entry name" value="Hppk_sf"/>
</dbReference>
<name>A0A364UMT6_STAWA</name>
<dbReference type="EMBL" id="QXWP01000010">
    <property type="protein sequence ID" value="NBH31696.1"/>
    <property type="molecule type" value="Genomic_DNA"/>
</dbReference>
<dbReference type="PANTHER" id="PTHR43071">
    <property type="entry name" value="2-AMINO-4-HYDROXY-6-HYDROXYMETHYLDIHYDROPTERIDINE PYROPHOSPHOKINASE"/>
    <property type="match status" value="1"/>
</dbReference>
<evidence type="ECO:0000256" key="4">
    <source>
        <dbReference type="ARBA" id="ARBA00022679"/>
    </source>
</evidence>
<organism evidence="12 13">
    <name type="scientific">Staphylococcus warneri</name>
    <dbReference type="NCBI Taxonomy" id="1292"/>
    <lineage>
        <taxon>Bacteria</taxon>
        <taxon>Bacillati</taxon>
        <taxon>Bacillota</taxon>
        <taxon>Bacilli</taxon>
        <taxon>Bacillales</taxon>
        <taxon>Staphylococcaceae</taxon>
        <taxon>Staphylococcus</taxon>
    </lineage>
</organism>
<dbReference type="AlphaFoldDB" id="A0A364UMT6"/>
<comment type="catalytic activity">
    <reaction evidence="1">
        <text>6-hydroxymethyl-7,8-dihydropterin + ATP = (7,8-dihydropterin-6-yl)methyl diphosphate + AMP + H(+)</text>
        <dbReference type="Rhea" id="RHEA:11412"/>
        <dbReference type="ChEBI" id="CHEBI:15378"/>
        <dbReference type="ChEBI" id="CHEBI:30616"/>
        <dbReference type="ChEBI" id="CHEBI:44841"/>
        <dbReference type="ChEBI" id="CHEBI:72950"/>
        <dbReference type="ChEBI" id="CHEBI:456215"/>
        <dbReference type="EC" id="2.7.6.3"/>
    </reaction>
</comment>
<dbReference type="NCBIfam" id="TIGR01498">
    <property type="entry name" value="folK"/>
    <property type="match status" value="1"/>
</dbReference>
<keyword evidence="7" id="KW-0067">ATP-binding</keyword>
<evidence type="ECO:0000256" key="1">
    <source>
        <dbReference type="ARBA" id="ARBA00000198"/>
    </source>
</evidence>
<dbReference type="EC" id="2.7.6.3" evidence="3"/>
<reference evidence="12 13" key="1">
    <citation type="submission" date="2018-08" db="EMBL/GenBank/DDBJ databases">
        <title>A genome reference for cultivated species of the human gut microbiota.</title>
        <authorList>
            <person name="Zou Y."/>
            <person name="Xue W."/>
            <person name="Luo G."/>
        </authorList>
    </citation>
    <scope>NUCLEOTIDE SEQUENCE [LARGE SCALE GENOMIC DNA]</scope>
    <source>
        <strain evidence="12 13">OM08-17AT</strain>
    </source>
</reference>
<dbReference type="Proteomes" id="UP000261016">
    <property type="component" value="Unassembled WGS sequence"/>
</dbReference>
<sequence length="159" mass="18398">MVKAYLGLGSNIGDRAHQLQQAIRIIDQYQYIDVTSISPIYETEPVGYTDQPQFLNLCIEIETTLNPQELLKRCLETEEALHRVRKIRWGPRTLDVDILLYGNEIIEEDNLIIPHPRMTERAFVLIPLNDIASKHIEPRSQKLIENLVIADSTVKRYMS</sequence>
<evidence type="ECO:0000256" key="7">
    <source>
        <dbReference type="ARBA" id="ARBA00022840"/>
    </source>
</evidence>
<evidence type="ECO:0000256" key="2">
    <source>
        <dbReference type="ARBA" id="ARBA00005051"/>
    </source>
</evidence>
<evidence type="ECO:0000313" key="13">
    <source>
        <dbReference type="Proteomes" id="UP000261016"/>
    </source>
</evidence>
<evidence type="ECO:0000256" key="5">
    <source>
        <dbReference type="ARBA" id="ARBA00022741"/>
    </source>
</evidence>
<dbReference type="UniPathway" id="UPA00077">
    <property type="reaction ID" value="UER00155"/>
</dbReference>
<keyword evidence="8" id="KW-0289">Folate biosynthesis</keyword>
<evidence type="ECO:0000313" key="10">
    <source>
        <dbReference type="EMBL" id="MCG6226545.1"/>
    </source>
</evidence>
<reference evidence="11 14" key="2">
    <citation type="submission" date="2018-08" db="EMBL/GenBank/DDBJ databases">
        <title>Murine metabolic-syndrome-specific gut microbial biobank.</title>
        <authorList>
            <person name="Liu C."/>
        </authorList>
    </citation>
    <scope>NUCLEOTIDE SEQUENCE [LARGE SCALE GENOMIC DNA]</scope>
    <source>
        <strain evidence="11 14">1XD21-27</strain>
    </source>
</reference>
<dbReference type="GeneID" id="58061051"/>
<dbReference type="GO" id="GO:0003848">
    <property type="term" value="F:2-amino-4-hydroxy-6-hydroxymethyldihydropteridine diphosphokinase activity"/>
    <property type="evidence" value="ECO:0007669"/>
    <property type="project" value="UniProtKB-EC"/>
</dbReference>
<keyword evidence="5" id="KW-0547">Nucleotide-binding</keyword>
<dbReference type="RefSeq" id="WP_002465702.1">
    <property type="nucleotide sequence ID" value="NZ_CABMFV010000011.1"/>
</dbReference>
<dbReference type="Proteomes" id="UP000814367">
    <property type="component" value="Unassembled WGS sequence"/>
</dbReference>
<dbReference type="InterPro" id="IPR000550">
    <property type="entry name" value="Hppk"/>
</dbReference>
<accession>A0A364UMT6</accession>
<evidence type="ECO:0000256" key="8">
    <source>
        <dbReference type="ARBA" id="ARBA00022909"/>
    </source>
</evidence>
<comment type="caution">
    <text evidence="12">The sequence shown here is derived from an EMBL/GenBank/DDBJ whole genome shotgun (WGS) entry which is preliminary data.</text>
</comment>
<dbReference type="GO" id="GO:0005524">
    <property type="term" value="F:ATP binding"/>
    <property type="evidence" value="ECO:0007669"/>
    <property type="project" value="UniProtKB-KW"/>
</dbReference>
<dbReference type="EMBL" id="JAANHJ010000001">
    <property type="protein sequence ID" value="MCG6226545.1"/>
    <property type="molecule type" value="Genomic_DNA"/>
</dbReference>
<evidence type="ECO:0000313" key="14">
    <source>
        <dbReference type="Proteomes" id="UP000481807"/>
    </source>
</evidence>
<dbReference type="GO" id="GO:0016301">
    <property type="term" value="F:kinase activity"/>
    <property type="evidence" value="ECO:0007669"/>
    <property type="project" value="UniProtKB-KW"/>
</dbReference>
<dbReference type="PROSITE" id="PS00794">
    <property type="entry name" value="HPPK"/>
    <property type="match status" value="1"/>
</dbReference>
<dbReference type="CDD" id="cd00483">
    <property type="entry name" value="HPPK"/>
    <property type="match status" value="1"/>
</dbReference>
<evidence type="ECO:0000313" key="15">
    <source>
        <dbReference type="Proteomes" id="UP000814367"/>
    </source>
</evidence>
<gene>
    <name evidence="12" type="primary">folK</name>
    <name evidence="11" type="ORF">D3Z30_11995</name>
    <name evidence="12" type="ORF">DXC19_12120</name>
    <name evidence="10" type="ORF">G8J23_11215</name>
</gene>
<dbReference type="SMR" id="A0A364UMT6"/>
<comment type="pathway">
    <text evidence="2">Cofactor biosynthesis; tetrahydrofolate biosynthesis; 2-amino-4-hydroxy-6-hydroxymethyl-7,8-dihydropteridine diphosphate from 7,8-dihydroneopterin triphosphate: step 4/4.</text>
</comment>